<proteinExistence type="predicted"/>
<evidence type="ECO:0008006" key="3">
    <source>
        <dbReference type="Google" id="ProtNLM"/>
    </source>
</evidence>
<organism evidence="1 2">
    <name type="scientific">Tritrichomonas musculus</name>
    <dbReference type="NCBI Taxonomy" id="1915356"/>
    <lineage>
        <taxon>Eukaryota</taxon>
        <taxon>Metamonada</taxon>
        <taxon>Parabasalia</taxon>
        <taxon>Tritrichomonadida</taxon>
        <taxon>Tritrichomonadidae</taxon>
        <taxon>Tritrichomonas</taxon>
    </lineage>
</organism>
<evidence type="ECO:0000313" key="1">
    <source>
        <dbReference type="EMBL" id="KAK8892236.1"/>
    </source>
</evidence>
<dbReference type="EMBL" id="JAPFFF010000004">
    <property type="protein sequence ID" value="KAK8892236.1"/>
    <property type="molecule type" value="Genomic_DNA"/>
</dbReference>
<reference evidence="1 2" key="1">
    <citation type="submission" date="2024-04" db="EMBL/GenBank/DDBJ databases">
        <title>Tritrichomonas musculus Genome.</title>
        <authorList>
            <person name="Alves-Ferreira E."/>
            <person name="Grigg M."/>
            <person name="Lorenzi H."/>
            <person name="Galac M."/>
        </authorList>
    </citation>
    <scope>NUCLEOTIDE SEQUENCE [LARGE SCALE GENOMIC DNA]</scope>
    <source>
        <strain evidence="1 2">EAF2021</strain>
    </source>
</reference>
<comment type="caution">
    <text evidence="1">The sequence shown here is derived from an EMBL/GenBank/DDBJ whole genome shotgun (WGS) entry which is preliminary data.</text>
</comment>
<sequence>MERELFIRKFTELQEKLISYLQKEDDVDADFCALRHYLDQQKINTKNEGFIEFLHLISRISINHRRTPFFQTKIEKILISYKDDIKANFTNTYIFNIFKKNKLLLLFLFEEGIIKFDKDIQILIENNKPQLTEYFSPEIDQLKKAKKQSNASTELFQTNRKNGENQHQICKLIREDLIDDFVIYTNKNSINLASKIEPSIFETNDFLMKKNPTIIEYAAFFGSIQIIHYLRLNDIQLPKSLWFYAIHSNNAELIHLLEEYDDDKNVKMEYFKEAAKCHHNEIARYFINNYLQKPQKNYISKLIKYYNFEFIDQLIKLESLDLINSYFFDLCRYGYYTLVKTLLNDKSINLNHTKVFFINYFFIQFI</sequence>
<keyword evidence="2" id="KW-1185">Reference proteome</keyword>
<evidence type="ECO:0000313" key="2">
    <source>
        <dbReference type="Proteomes" id="UP001470230"/>
    </source>
</evidence>
<dbReference type="PANTHER" id="PTHR24159">
    <property type="match status" value="1"/>
</dbReference>
<dbReference type="InterPro" id="IPR036770">
    <property type="entry name" value="Ankyrin_rpt-contain_sf"/>
</dbReference>
<dbReference type="PANTHER" id="PTHR24159:SF5">
    <property type="entry name" value="ANK_REP_REGION DOMAIN-CONTAINING PROTEIN"/>
    <property type="match status" value="1"/>
</dbReference>
<name>A0ABR2KNB1_9EUKA</name>
<dbReference type="SUPFAM" id="SSF48403">
    <property type="entry name" value="Ankyrin repeat"/>
    <property type="match status" value="1"/>
</dbReference>
<accession>A0ABR2KNB1</accession>
<gene>
    <name evidence="1" type="ORF">M9Y10_029459</name>
</gene>
<protein>
    <recommendedName>
        <fullName evidence="3">DUF3447 domain-containing protein</fullName>
    </recommendedName>
</protein>
<dbReference type="Proteomes" id="UP001470230">
    <property type="component" value="Unassembled WGS sequence"/>
</dbReference>